<dbReference type="KEGG" id="tot:TOT_010001234"/>
<dbReference type="PANTHER" id="PTHR11935">
    <property type="entry name" value="BETA LACTAMASE DOMAIN"/>
    <property type="match status" value="1"/>
</dbReference>
<evidence type="ECO:0000313" key="12">
    <source>
        <dbReference type="Proteomes" id="UP000003786"/>
    </source>
</evidence>
<dbReference type="EC" id="3.1.2.6" evidence="5"/>
<dbReference type="VEuPathDB" id="PiroplasmaDB:TOT_010001234"/>
<dbReference type="NCBIfam" id="TIGR03413">
    <property type="entry name" value="GSH_gloB"/>
    <property type="match status" value="1"/>
</dbReference>
<evidence type="ECO:0000256" key="8">
    <source>
        <dbReference type="ARBA" id="ARBA00022833"/>
    </source>
</evidence>
<keyword evidence="8" id="KW-0862">Zinc</keyword>
<comment type="pathway">
    <text evidence="3">Secondary metabolite metabolism; methylglyoxal degradation; (R)-lactate from methylglyoxal: step 2/2.</text>
</comment>
<dbReference type="SMART" id="SM00849">
    <property type="entry name" value="Lactamase_B"/>
    <property type="match status" value="1"/>
</dbReference>
<evidence type="ECO:0000259" key="10">
    <source>
        <dbReference type="SMART" id="SM00849"/>
    </source>
</evidence>
<evidence type="ECO:0000256" key="2">
    <source>
        <dbReference type="ARBA" id="ARBA00001947"/>
    </source>
</evidence>
<dbReference type="AlphaFoldDB" id="J7MC52"/>
<dbReference type="EMBL" id="AP011946">
    <property type="protein sequence ID" value="BAM38802.1"/>
    <property type="molecule type" value="Genomic_DNA"/>
</dbReference>
<evidence type="ECO:0000256" key="9">
    <source>
        <dbReference type="ARBA" id="ARBA00031044"/>
    </source>
</evidence>
<comment type="catalytic activity">
    <reaction evidence="1">
        <text>an S-(2-hydroxyacyl)glutathione + H2O = a 2-hydroxy carboxylate + glutathione + H(+)</text>
        <dbReference type="Rhea" id="RHEA:21864"/>
        <dbReference type="ChEBI" id="CHEBI:15377"/>
        <dbReference type="ChEBI" id="CHEBI:15378"/>
        <dbReference type="ChEBI" id="CHEBI:57925"/>
        <dbReference type="ChEBI" id="CHEBI:58896"/>
        <dbReference type="ChEBI" id="CHEBI:71261"/>
        <dbReference type="EC" id="3.1.2.6"/>
    </reaction>
</comment>
<dbReference type="Pfam" id="PF16123">
    <property type="entry name" value="HAGH_C"/>
    <property type="match status" value="1"/>
</dbReference>
<proteinExistence type="inferred from homology"/>
<dbReference type="InterPro" id="IPR035680">
    <property type="entry name" value="Clx_II_MBL"/>
</dbReference>
<dbReference type="OMA" id="NYIWLLQ"/>
<dbReference type="GO" id="GO:0004416">
    <property type="term" value="F:hydroxyacylglutathione hydrolase activity"/>
    <property type="evidence" value="ECO:0007669"/>
    <property type="project" value="UniProtKB-EC"/>
</dbReference>
<evidence type="ECO:0000256" key="4">
    <source>
        <dbReference type="ARBA" id="ARBA00006759"/>
    </source>
</evidence>
<dbReference type="PANTHER" id="PTHR11935:SF94">
    <property type="entry name" value="TENZING NORGAY, ISOFORM C"/>
    <property type="match status" value="1"/>
</dbReference>
<evidence type="ECO:0000256" key="7">
    <source>
        <dbReference type="ARBA" id="ARBA00022801"/>
    </source>
</evidence>
<dbReference type="InterPro" id="IPR001279">
    <property type="entry name" value="Metallo-B-lactamas"/>
</dbReference>
<dbReference type="STRING" id="869250.J7MC52"/>
<evidence type="ECO:0000256" key="5">
    <source>
        <dbReference type="ARBA" id="ARBA00011917"/>
    </source>
</evidence>
<dbReference type="HAMAP" id="MF_01374">
    <property type="entry name" value="Glyoxalase_2"/>
    <property type="match status" value="1"/>
</dbReference>
<dbReference type="Pfam" id="PF00753">
    <property type="entry name" value="Lactamase_B"/>
    <property type="match status" value="1"/>
</dbReference>
<reference evidence="11 12" key="1">
    <citation type="journal article" date="2012" name="MBio">
        <title>Comparative genome analysis of three eukaryotic parasites with differing abilities to transform leukocytes reveals key mediators of Theileria-induced leukocyte transformation.</title>
        <authorList>
            <person name="Hayashida K."/>
            <person name="Hara Y."/>
            <person name="Abe T."/>
            <person name="Yamasaki C."/>
            <person name="Toyoda A."/>
            <person name="Kosuge T."/>
            <person name="Suzuki Y."/>
            <person name="Sato Y."/>
            <person name="Kawashima S."/>
            <person name="Katayama T."/>
            <person name="Wakaguri H."/>
            <person name="Inoue N."/>
            <person name="Homma K."/>
            <person name="Tada-Umezaki M."/>
            <person name="Yagi Y."/>
            <person name="Fujii Y."/>
            <person name="Habara T."/>
            <person name="Kanehisa M."/>
            <person name="Watanabe H."/>
            <person name="Ito K."/>
            <person name="Gojobori T."/>
            <person name="Sugawara H."/>
            <person name="Imanishi T."/>
            <person name="Weir W."/>
            <person name="Gardner M."/>
            <person name="Pain A."/>
            <person name="Shiels B."/>
            <person name="Hattori M."/>
            <person name="Nene V."/>
            <person name="Sugimoto C."/>
        </authorList>
    </citation>
    <scope>NUCLEOTIDE SEQUENCE [LARGE SCALE GENOMIC DNA]</scope>
    <source>
        <strain evidence="11 12">Shintoku</strain>
    </source>
</reference>
<keyword evidence="7 11" id="KW-0378">Hydrolase</keyword>
<keyword evidence="12" id="KW-1185">Reference proteome</keyword>
<evidence type="ECO:0000256" key="6">
    <source>
        <dbReference type="ARBA" id="ARBA00022723"/>
    </source>
</evidence>
<protein>
    <recommendedName>
        <fullName evidence="5">hydroxyacylglutathione hydrolase</fullName>
        <ecNumber evidence="5">3.1.2.6</ecNumber>
    </recommendedName>
    <alternativeName>
        <fullName evidence="9">Glyoxalase II</fullName>
    </alternativeName>
</protein>
<dbReference type="SUPFAM" id="SSF56281">
    <property type="entry name" value="Metallo-hydrolase/oxidoreductase"/>
    <property type="match status" value="1"/>
</dbReference>
<dbReference type="GO" id="GO:0046872">
    <property type="term" value="F:metal ion binding"/>
    <property type="evidence" value="ECO:0007669"/>
    <property type="project" value="UniProtKB-KW"/>
</dbReference>
<dbReference type="GeneID" id="20714033"/>
<dbReference type="CDD" id="cd07723">
    <property type="entry name" value="hydroxyacylglutathione_hydrolase_MBL-fold"/>
    <property type="match status" value="1"/>
</dbReference>
<sequence length="322" mass="36359">MPLLDEQVHKLRTIQLLINRVYSRILNGPLFTNFSNFNFISRFDMTTSKTHKHFSQSSLDYNKSVKNPVAEVKVVPVLQDNFSYILIDPESSNALCVDPAEPQKVLSVAQSYDLKFKLCLCTHKHWDHSGGNVEMKRLVPDLDVVGSSYESTPGVTLPVKDDDTLSFGSLKIRCIKASCHTTGHIMYFVYSPEKPDLQPILFTGDTIFVGGCGRFFEGSGELMLGIMRRVKTLPPNTLIYCGHEYTVKNMKFAYYVDPSQPVVDKLNWSQDVISKGGVTVPSLLSEEVLYNPFMRTKDLMSSLETASEEAAMSKLRQMKDRF</sequence>
<keyword evidence="6" id="KW-0479">Metal-binding</keyword>
<evidence type="ECO:0000256" key="1">
    <source>
        <dbReference type="ARBA" id="ARBA00001623"/>
    </source>
</evidence>
<evidence type="ECO:0000256" key="3">
    <source>
        <dbReference type="ARBA" id="ARBA00004963"/>
    </source>
</evidence>
<dbReference type="InterPro" id="IPR036866">
    <property type="entry name" value="RibonucZ/Hydroxyglut_hydro"/>
</dbReference>
<dbReference type="GO" id="GO:0019243">
    <property type="term" value="P:methylglyoxal catabolic process to D-lactate via S-lactoyl-glutathione"/>
    <property type="evidence" value="ECO:0007669"/>
    <property type="project" value="InterPro"/>
</dbReference>
<dbReference type="OrthoDB" id="515692at2759"/>
<dbReference type="RefSeq" id="XP_009689103.1">
    <property type="nucleotide sequence ID" value="XM_009690808.1"/>
</dbReference>
<comment type="cofactor">
    <cofactor evidence="2">
        <name>Zn(2+)</name>
        <dbReference type="ChEBI" id="CHEBI:29105"/>
    </cofactor>
</comment>
<dbReference type="Gene3D" id="3.60.15.10">
    <property type="entry name" value="Ribonuclease Z/Hydroxyacylglutathione hydrolase-like"/>
    <property type="match status" value="1"/>
</dbReference>
<gene>
    <name evidence="11" type="ORF">TOT_010001234</name>
</gene>
<dbReference type="Proteomes" id="UP000003786">
    <property type="component" value="Chromosome 1"/>
</dbReference>
<name>J7MC52_THEOR</name>
<feature type="domain" description="Metallo-beta-lactamase" evidence="10">
    <location>
        <begin position="80"/>
        <end position="243"/>
    </location>
</feature>
<comment type="similarity">
    <text evidence="4">Belongs to the metallo-beta-lactamase superfamily. Glyoxalase II family.</text>
</comment>
<dbReference type="eggNOG" id="KOG0813">
    <property type="taxonomic scope" value="Eukaryota"/>
</dbReference>
<dbReference type="InterPro" id="IPR032282">
    <property type="entry name" value="HAGH_C"/>
</dbReference>
<accession>J7MC52</accession>
<dbReference type="InterPro" id="IPR017782">
    <property type="entry name" value="Hydroxyacylglutathione_Hdrlase"/>
</dbReference>
<evidence type="ECO:0000313" key="11">
    <source>
        <dbReference type="EMBL" id="BAM38802.1"/>
    </source>
</evidence>
<organism evidence="11 12">
    <name type="scientific">Theileria orientalis strain Shintoku</name>
    <dbReference type="NCBI Taxonomy" id="869250"/>
    <lineage>
        <taxon>Eukaryota</taxon>
        <taxon>Sar</taxon>
        <taxon>Alveolata</taxon>
        <taxon>Apicomplexa</taxon>
        <taxon>Aconoidasida</taxon>
        <taxon>Piroplasmida</taxon>
        <taxon>Theileriidae</taxon>
        <taxon>Theileria</taxon>
    </lineage>
</organism>